<dbReference type="KEGG" id="abas:ACPOL_5678"/>
<dbReference type="Proteomes" id="UP000253606">
    <property type="component" value="Chromosome"/>
</dbReference>
<dbReference type="GO" id="GO:0016757">
    <property type="term" value="F:glycosyltransferase activity"/>
    <property type="evidence" value="ECO:0007669"/>
    <property type="project" value="TreeGrafter"/>
</dbReference>
<dbReference type="Gene3D" id="3.40.50.2000">
    <property type="entry name" value="Glycogen Phosphorylase B"/>
    <property type="match status" value="2"/>
</dbReference>
<feature type="domain" description="Glycosyltransferase subfamily 4-like N-terminal" evidence="1">
    <location>
        <begin position="43"/>
        <end position="169"/>
    </location>
</feature>
<dbReference type="InterPro" id="IPR050194">
    <property type="entry name" value="Glycosyltransferase_grp1"/>
</dbReference>
<dbReference type="Pfam" id="PF13692">
    <property type="entry name" value="Glyco_trans_1_4"/>
    <property type="match status" value="1"/>
</dbReference>
<keyword evidence="3" id="KW-1185">Reference proteome</keyword>
<protein>
    <submittedName>
        <fullName evidence="2">Glycosyltransferase</fullName>
    </submittedName>
</protein>
<dbReference type="PANTHER" id="PTHR45947:SF3">
    <property type="entry name" value="SULFOQUINOVOSYL TRANSFERASE SQD2"/>
    <property type="match status" value="1"/>
</dbReference>
<dbReference type="SUPFAM" id="SSF53756">
    <property type="entry name" value="UDP-Glycosyltransferase/glycogen phosphorylase"/>
    <property type="match status" value="1"/>
</dbReference>
<gene>
    <name evidence="2" type="ORF">ACPOL_5678</name>
</gene>
<proteinExistence type="predicted"/>
<name>A0A2Z5G895_9BACT</name>
<evidence type="ECO:0000313" key="3">
    <source>
        <dbReference type="Proteomes" id="UP000253606"/>
    </source>
</evidence>
<dbReference type="InterPro" id="IPR028098">
    <property type="entry name" value="Glyco_trans_4-like_N"/>
</dbReference>
<dbReference type="PANTHER" id="PTHR45947">
    <property type="entry name" value="SULFOQUINOVOSYL TRANSFERASE SQD2"/>
    <property type="match status" value="1"/>
</dbReference>
<accession>A0A2Z5G895</accession>
<reference evidence="2 3" key="1">
    <citation type="journal article" date="2018" name="Front. Microbiol.">
        <title>Hydrolytic Capabilities as a Key to Environmental Success: Chitinolytic and Cellulolytic Acidobacteria From Acidic Sub-arctic Soils and Boreal Peatlands.</title>
        <authorList>
            <person name="Belova S.E."/>
            <person name="Ravin N.V."/>
            <person name="Pankratov T.A."/>
            <person name="Rakitin A.L."/>
            <person name="Ivanova A.A."/>
            <person name="Beletsky A.V."/>
            <person name="Mardanov A.V."/>
            <person name="Sinninghe Damste J.S."/>
            <person name="Dedysh S.N."/>
        </authorList>
    </citation>
    <scope>NUCLEOTIDE SEQUENCE [LARGE SCALE GENOMIC DNA]</scope>
    <source>
        <strain evidence="2 3">SBC82</strain>
    </source>
</reference>
<evidence type="ECO:0000259" key="1">
    <source>
        <dbReference type="Pfam" id="PF13439"/>
    </source>
</evidence>
<dbReference type="Pfam" id="PF13439">
    <property type="entry name" value="Glyco_transf_4"/>
    <property type="match status" value="1"/>
</dbReference>
<dbReference type="EMBL" id="CP030840">
    <property type="protein sequence ID" value="AXC14924.1"/>
    <property type="molecule type" value="Genomic_DNA"/>
</dbReference>
<keyword evidence="2" id="KW-0808">Transferase</keyword>
<dbReference type="AlphaFoldDB" id="A0A2Z5G895"/>
<sequence>MLEVLAEMYPQADFFALFVRKECLPAKLKNRKITTSFLDRIPGAKRMYRHLLPLYPFAVECLDLSGYDLVISADGAATKGVLTDQHALHLCYCHSPPHSFWDQYAAFRREMSWFSRLLFTPVSQYLRLWDFSAAQRIDGFIANSDYVKNRIWKYYRRESTVIYPPVDTSAAYLSKRPASYYLCVGRLIAAKRVDLLISACNRLGRELRIVGVGPEEGALRTLAGSSVKFLGRLTESELLHAYANCWALLFAADEDCGLVAIEAQACGRPIIAYGRGGSRETVIGMPPETYRGIGNSMDGSTAFTGVFFAEQTTLSVETAIQRFEAIEGSFNPVEIQKHAATFDTTVFVSKFLSYVSQQSENRHKHSPTVVE</sequence>
<organism evidence="2 3">
    <name type="scientific">Acidisarcina polymorpha</name>
    <dbReference type="NCBI Taxonomy" id="2211140"/>
    <lineage>
        <taxon>Bacteria</taxon>
        <taxon>Pseudomonadati</taxon>
        <taxon>Acidobacteriota</taxon>
        <taxon>Terriglobia</taxon>
        <taxon>Terriglobales</taxon>
        <taxon>Acidobacteriaceae</taxon>
        <taxon>Acidisarcina</taxon>
    </lineage>
</organism>
<evidence type="ECO:0000313" key="2">
    <source>
        <dbReference type="EMBL" id="AXC14924.1"/>
    </source>
</evidence>